<proteinExistence type="inferred from homology"/>
<sequence length="349" mass="38985">MSKNVVIIGAGVSGLTTGICLLRSGYKDVLIIAKHLPGDLSSEYTSAWAGASIITCAEHDDYRLHEIDLDSKKEFAYLADNVPEAHVIRVNAVQYLRNPDMSDKEAYWTKKMYDNFQIIPKKDLIEEASHGYSFSSCTVTANVPKYLKWLLETFKSLGGRIERQSVESIEQVIRQYQKADIVINCTGLGSSKLKDVEDTTLCPVRGQTVLVHAPHIKTQYYDDGSVCWTYIIPRDDGQVICGGTIDSVNRATAPDPDIAKDILSRVYQLCPQITHGKGPESFKIISHNVGFRPARKDGIRIEKETKFCSDGRKVIVCHNYGHGSHGYQSSWGSSQRVVKLLKDERISKL</sequence>
<evidence type="ECO:0000256" key="2">
    <source>
        <dbReference type="ARBA" id="ARBA00006730"/>
    </source>
</evidence>
<dbReference type="eggNOG" id="KOG3923">
    <property type="taxonomic scope" value="Eukaryota"/>
</dbReference>
<evidence type="ECO:0000256" key="1">
    <source>
        <dbReference type="ARBA" id="ARBA00001974"/>
    </source>
</evidence>
<evidence type="ECO:0000256" key="5">
    <source>
        <dbReference type="ARBA" id="ARBA00023002"/>
    </source>
</evidence>
<keyword evidence="4 6" id="KW-0274">FAD</keyword>
<dbReference type="OMA" id="VTVCHNY"/>
<dbReference type="GO" id="GO:0005737">
    <property type="term" value="C:cytoplasm"/>
    <property type="evidence" value="ECO:0007669"/>
    <property type="project" value="TreeGrafter"/>
</dbReference>
<dbReference type="InterPro" id="IPR006076">
    <property type="entry name" value="FAD-dep_OxRdtase"/>
</dbReference>
<feature type="binding site" evidence="6">
    <location>
        <position position="230"/>
    </location>
    <ligand>
        <name>D-dopa</name>
        <dbReference type="ChEBI" id="CHEBI:149689"/>
    </ligand>
</feature>
<evidence type="ECO:0000256" key="4">
    <source>
        <dbReference type="ARBA" id="ARBA00022827"/>
    </source>
</evidence>
<feature type="binding site" evidence="6">
    <location>
        <begin position="45"/>
        <end position="46"/>
    </location>
    <ligand>
        <name>FAD</name>
        <dbReference type="ChEBI" id="CHEBI:57692"/>
    </ligand>
</feature>
<dbReference type="RefSeq" id="XP_067514707.1">
    <property type="nucleotide sequence ID" value="XM_067658606.1"/>
</dbReference>
<keyword evidence="9" id="KW-1185">Reference proteome</keyword>
<dbReference type="InParanoid" id="I1BSY1"/>
<gene>
    <name evidence="8" type="ORF">RO3G_04016</name>
</gene>
<comment type="cofactor">
    <cofactor evidence="1 6">
        <name>FAD</name>
        <dbReference type="ChEBI" id="CHEBI:57692"/>
    </cofactor>
</comment>
<dbReference type="PANTHER" id="PTHR11530:SF11">
    <property type="entry name" value="D-ASPARTATE OXIDASE"/>
    <property type="match status" value="1"/>
</dbReference>
<dbReference type="STRING" id="246409.I1BSY1"/>
<feature type="binding site" evidence="6">
    <location>
        <position position="186"/>
    </location>
    <ligand>
        <name>FAD</name>
        <dbReference type="ChEBI" id="CHEBI:57692"/>
    </ligand>
</feature>
<reference evidence="8 9" key="1">
    <citation type="journal article" date="2009" name="PLoS Genet.">
        <title>Genomic analysis of the basal lineage fungus Rhizopus oryzae reveals a whole-genome duplication.</title>
        <authorList>
            <person name="Ma L.-J."/>
            <person name="Ibrahim A.S."/>
            <person name="Skory C."/>
            <person name="Grabherr M.G."/>
            <person name="Burger G."/>
            <person name="Butler M."/>
            <person name="Elias M."/>
            <person name="Idnurm A."/>
            <person name="Lang B.F."/>
            <person name="Sone T."/>
            <person name="Abe A."/>
            <person name="Calvo S.E."/>
            <person name="Corrochano L.M."/>
            <person name="Engels R."/>
            <person name="Fu J."/>
            <person name="Hansberg W."/>
            <person name="Kim J.-M."/>
            <person name="Kodira C.D."/>
            <person name="Koehrsen M.J."/>
            <person name="Liu B."/>
            <person name="Miranda-Saavedra D."/>
            <person name="O'Leary S."/>
            <person name="Ortiz-Castellanos L."/>
            <person name="Poulter R."/>
            <person name="Rodriguez-Romero J."/>
            <person name="Ruiz-Herrera J."/>
            <person name="Shen Y.-Q."/>
            <person name="Zeng Q."/>
            <person name="Galagan J."/>
            <person name="Birren B.W."/>
            <person name="Cuomo C.A."/>
            <person name="Wickes B.L."/>
        </authorList>
    </citation>
    <scope>NUCLEOTIDE SEQUENCE [LARGE SCALE GENOMIC DNA]</scope>
    <source>
        <strain evidence="9">RA 99-880 / ATCC MYA-4621 / FGSC 9543 / NRRL 43880</strain>
    </source>
</reference>
<evidence type="ECO:0000256" key="6">
    <source>
        <dbReference type="PIRSR" id="PIRSR000189-1"/>
    </source>
</evidence>
<dbReference type="SUPFAM" id="SSF51971">
    <property type="entry name" value="Nucleotide-binding domain"/>
    <property type="match status" value="1"/>
</dbReference>
<dbReference type="Pfam" id="PF01266">
    <property type="entry name" value="DAO"/>
    <property type="match status" value="1"/>
</dbReference>
<dbReference type="Proteomes" id="UP000009138">
    <property type="component" value="Unassembled WGS sequence"/>
</dbReference>
<dbReference type="GO" id="GO:0071949">
    <property type="term" value="F:FAD binding"/>
    <property type="evidence" value="ECO:0007669"/>
    <property type="project" value="InterPro"/>
</dbReference>
<dbReference type="AlphaFoldDB" id="I1BSY1"/>
<evidence type="ECO:0000313" key="8">
    <source>
        <dbReference type="EMBL" id="EIE79311.1"/>
    </source>
</evidence>
<feature type="domain" description="FAD dependent oxidoreductase" evidence="7">
    <location>
        <begin position="5"/>
        <end position="339"/>
    </location>
</feature>
<keyword evidence="5" id="KW-0560">Oxidoreductase</keyword>
<dbReference type="PANTHER" id="PTHR11530">
    <property type="entry name" value="D-AMINO ACID OXIDASE"/>
    <property type="match status" value="1"/>
</dbReference>
<dbReference type="FunCoup" id="I1BSY1">
    <property type="interactions" value="82"/>
</dbReference>
<accession>I1BSY1</accession>
<evidence type="ECO:0000256" key="3">
    <source>
        <dbReference type="ARBA" id="ARBA00022630"/>
    </source>
</evidence>
<dbReference type="Gene3D" id="3.40.50.720">
    <property type="entry name" value="NAD(P)-binding Rossmann-like Domain"/>
    <property type="match status" value="1"/>
</dbReference>
<comment type="similarity">
    <text evidence="2">Belongs to the DAMOX/DASOX family.</text>
</comment>
<dbReference type="GO" id="GO:0003884">
    <property type="term" value="F:D-amino-acid oxidase activity"/>
    <property type="evidence" value="ECO:0007669"/>
    <property type="project" value="InterPro"/>
</dbReference>
<evidence type="ECO:0000259" key="7">
    <source>
        <dbReference type="Pfam" id="PF01266"/>
    </source>
</evidence>
<dbReference type="Gene3D" id="3.30.9.10">
    <property type="entry name" value="D-Amino Acid Oxidase, subunit A, domain 2"/>
    <property type="match status" value="1"/>
</dbReference>
<feature type="binding site" evidence="6">
    <location>
        <position position="292"/>
    </location>
    <ligand>
        <name>D-dopa</name>
        <dbReference type="ChEBI" id="CHEBI:149689"/>
    </ligand>
</feature>
<feature type="binding site" evidence="6">
    <location>
        <position position="166"/>
    </location>
    <ligand>
        <name>FAD</name>
        <dbReference type="ChEBI" id="CHEBI:57692"/>
    </ligand>
</feature>
<dbReference type="OrthoDB" id="2015447at2759"/>
<protein>
    <recommendedName>
        <fullName evidence="7">FAD dependent oxidoreductase domain-containing protein</fullName>
    </recommendedName>
</protein>
<name>I1BSY1_RHIO9</name>
<dbReference type="VEuPathDB" id="FungiDB:RO3G_04016"/>
<evidence type="ECO:0000313" key="9">
    <source>
        <dbReference type="Proteomes" id="UP000009138"/>
    </source>
</evidence>
<dbReference type="GeneID" id="93610987"/>
<dbReference type="EMBL" id="CH476733">
    <property type="protein sequence ID" value="EIE79311.1"/>
    <property type="molecule type" value="Genomic_DNA"/>
</dbReference>
<dbReference type="SUPFAM" id="SSF54373">
    <property type="entry name" value="FAD-linked reductases, C-terminal domain"/>
    <property type="match status" value="1"/>
</dbReference>
<dbReference type="InterPro" id="IPR023209">
    <property type="entry name" value="DAO"/>
</dbReference>
<organism evidence="8 9">
    <name type="scientific">Rhizopus delemar (strain RA 99-880 / ATCC MYA-4621 / FGSC 9543 / NRRL 43880)</name>
    <name type="common">Mucormycosis agent</name>
    <name type="synonym">Rhizopus arrhizus var. delemar</name>
    <dbReference type="NCBI Taxonomy" id="246409"/>
    <lineage>
        <taxon>Eukaryota</taxon>
        <taxon>Fungi</taxon>
        <taxon>Fungi incertae sedis</taxon>
        <taxon>Mucoromycota</taxon>
        <taxon>Mucoromycotina</taxon>
        <taxon>Mucoromycetes</taxon>
        <taxon>Mucorales</taxon>
        <taxon>Mucorineae</taxon>
        <taxon>Rhizopodaceae</taxon>
        <taxon>Rhizopus</taxon>
    </lineage>
</organism>
<dbReference type="PIRSF" id="PIRSF000189">
    <property type="entry name" value="D-aa_oxidase"/>
    <property type="match status" value="1"/>
</dbReference>
<dbReference type="GO" id="GO:0019478">
    <property type="term" value="P:D-amino acid catabolic process"/>
    <property type="evidence" value="ECO:0007669"/>
    <property type="project" value="TreeGrafter"/>
</dbReference>
<keyword evidence="3" id="KW-0285">Flavoprotein</keyword>